<organism evidence="1 2">
    <name type="scientific">Nephila pilipes</name>
    <name type="common">Giant wood spider</name>
    <name type="synonym">Nephila maculata</name>
    <dbReference type="NCBI Taxonomy" id="299642"/>
    <lineage>
        <taxon>Eukaryota</taxon>
        <taxon>Metazoa</taxon>
        <taxon>Ecdysozoa</taxon>
        <taxon>Arthropoda</taxon>
        <taxon>Chelicerata</taxon>
        <taxon>Arachnida</taxon>
        <taxon>Araneae</taxon>
        <taxon>Araneomorphae</taxon>
        <taxon>Entelegynae</taxon>
        <taxon>Araneoidea</taxon>
        <taxon>Nephilidae</taxon>
        <taxon>Nephila</taxon>
    </lineage>
</organism>
<dbReference type="AlphaFoldDB" id="A0A8X6NGM3"/>
<dbReference type="EMBL" id="BMAW01009135">
    <property type="protein sequence ID" value="GFT12214.1"/>
    <property type="molecule type" value="Genomic_DNA"/>
</dbReference>
<comment type="caution">
    <text evidence="1">The sequence shown here is derived from an EMBL/GenBank/DDBJ whole genome shotgun (WGS) entry which is preliminary data.</text>
</comment>
<name>A0A8X6NGM3_NEPPI</name>
<proteinExistence type="predicted"/>
<protein>
    <submittedName>
        <fullName evidence="1">Uncharacterized protein</fullName>
    </submittedName>
</protein>
<sequence>MDKTISSLPVSRVAPEFWNGNWSIDDESRPKARRLMQAVVKQIILAIVKTASEKFGFNQSSTPTQYRKSQKIVPYIPEKSLDT</sequence>
<evidence type="ECO:0000313" key="2">
    <source>
        <dbReference type="Proteomes" id="UP000887013"/>
    </source>
</evidence>
<evidence type="ECO:0000313" key="1">
    <source>
        <dbReference type="EMBL" id="GFT12214.1"/>
    </source>
</evidence>
<gene>
    <name evidence="1" type="ORF">NPIL_237731</name>
</gene>
<dbReference type="Proteomes" id="UP000887013">
    <property type="component" value="Unassembled WGS sequence"/>
</dbReference>
<reference evidence="1" key="1">
    <citation type="submission" date="2020-08" db="EMBL/GenBank/DDBJ databases">
        <title>Multicomponent nature underlies the extraordinary mechanical properties of spider dragline silk.</title>
        <authorList>
            <person name="Kono N."/>
            <person name="Nakamura H."/>
            <person name="Mori M."/>
            <person name="Yoshida Y."/>
            <person name="Ohtoshi R."/>
            <person name="Malay A.D."/>
            <person name="Moran D.A.P."/>
            <person name="Tomita M."/>
            <person name="Numata K."/>
            <person name="Arakawa K."/>
        </authorList>
    </citation>
    <scope>NUCLEOTIDE SEQUENCE</scope>
</reference>
<keyword evidence="2" id="KW-1185">Reference proteome</keyword>
<accession>A0A8X6NGM3</accession>